<evidence type="ECO:0000313" key="2">
    <source>
        <dbReference type="Proteomes" id="UP001218218"/>
    </source>
</evidence>
<proteinExistence type="predicted"/>
<name>A0AAD7EM99_9AGAR</name>
<gene>
    <name evidence="1" type="ORF">DFH08DRAFT_812086</name>
</gene>
<comment type="caution">
    <text evidence="1">The sequence shown here is derived from an EMBL/GenBank/DDBJ whole genome shotgun (WGS) entry which is preliminary data.</text>
</comment>
<dbReference type="Proteomes" id="UP001218218">
    <property type="component" value="Unassembled WGS sequence"/>
</dbReference>
<dbReference type="EMBL" id="JARIHO010000027">
    <property type="protein sequence ID" value="KAJ7339710.1"/>
    <property type="molecule type" value="Genomic_DNA"/>
</dbReference>
<accession>A0AAD7EM99</accession>
<reference evidence="1" key="1">
    <citation type="submission" date="2023-03" db="EMBL/GenBank/DDBJ databases">
        <title>Massive genome expansion in bonnet fungi (Mycena s.s.) driven by repeated elements and novel gene families across ecological guilds.</title>
        <authorList>
            <consortium name="Lawrence Berkeley National Laboratory"/>
            <person name="Harder C.B."/>
            <person name="Miyauchi S."/>
            <person name="Viragh M."/>
            <person name="Kuo A."/>
            <person name="Thoen E."/>
            <person name="Andreopoulos B."/>
            <person name="Lu D."/>
            <person name="Skrede I."/>
            <person name="Drula E."/>
            <person name="Henrissat B."/>
            <person name="Morin E."/>
            <person name="Kohler A."/>
            <person name="Barry K."/>
            <person name="LaButti K."/>
            <person name="Morin E."/>
            <person name="Salamov A."/>
            <person name="Lipzen A."/>
            <person name="Mereny Z."/>
            <person name="Hegedus B."/>
            <person name="Baldrian P."/>
            <person name="Stursova M."/>
            <person name="Weitz H."/>
            <person name="Taylor A."/>
            <person name="Grigoriev I.V."/>
            <person name="Nagy L.G."/>
            <person name="Martin F."/>
            <person name="Kauserud H."/>
        </authorList>
    </citation>
    <scope>NUCLEOTIDE SEQUENCE</scope>
    <source>
        <strain evidence="1">CBHHK002</strain>
    </source>
</reference>
<dbReference type="AlphaFoldDB" id="A0AAD7EM99"/>
<keyword evidence="2" id="KW-1185">Reference proteome</keyword>
<organism evidence="1 2">
    <name type="scientific">Mycena albidolilacea</name>
    <dbReference type="NCBI Taxonomy" id="1033008"/>
    <lineage>
        <taxon>Eukaryota</taxon>
        <taxon>Fungi</taxon>
        <taxon>Dikarya</taxon>
        <taxon>Basidiomycota</taxon>
        <taxon>Agaricomycotina</taxon>
        <taxon>Agaricomycetes</taxon>
        <taxon>Agaricomycetidae</taxon>
        <taxon>Agaricales</taxon>
        <taxon>Marasmiineae</taxon>
        <taxon>Mycenaceae</taxon>
        <taxon>Mycena</taxon>
    </lineage>
</organism>
<evidence type="ECO:0000313" key="1">
    <source>
        <dbReference type="EMBL" id="KAJ7339710.1"/>
    </source>
</evidence>
<protein>
    <submittedName>
        <fullName evidence="1">Uncharacterized protein</fullName>
    </submittedName>
</protein>
<sequence length="184" mass="19858">MDIFLEVGPQTGFDECVGKILISFETSWDMLQNTVKLIWSKWLAAHSGSMRGGNSLLTCKSFENKLLQQLEVNIPARVALDDGGKNGGMIRHTSLERCLEVDKLELVRRHGGGELFREGGADVLCPGRELPGLDVEQLDAAVGERQDTTNGRGRGRGGDGRECGMVVVRNPSGGVTASLTVTAF</sequence>